<accession>A0A061F936</accession>
<dbReference type="AlphaFoldDB" id="A0A061F936"/>
<name>A0A061F936_THECC</name>
<protein>
    <submittedName>
        <fullName evidence="1">Uncharacterized protein</fullName>
    </submittedName>
</protein>
<organism evidence="1 2">
    <name type="scientific">Theobroma cacao</name>
    <name type="common">Cacao</name>
    <name type="synonym">Cocoa</name>
    <dbReference type="NCBI Taxonomy" id="3641"/>
    <lineage>
        <taxon>Eukaryota</taxon>
        <taxon>Viridiplantae</taxon>
        <taxon>Streptophyta</taxon>
        <taxon>Embryophyta</taxon>
        <taxon>Tracheophyta</taxon>
        <taxon>Spermatophyta</taxon>
        <taxon>Magnoliopsida</taxon>
        <taxon>eudicotyledons</taxon>
        <taxon>Gunneridae</taxon>
        <taxon>Pentapetalae</taxon>
        <taxon>rosids</taxon>
        <taxon>malvids</taxon>
        <taxon>Malvales</taxon>
        <taxon>Malvaceae</taxon>
        <taxon>Byttnerioideae</taxon>
        <taxon>Theobroma</taxon>
    </lineage>
</organism>
<dbReference type="Gramene" id="EOY13408">
    <property type="protein sequence ID" value="EOY13408"/>
    <property type="gene ID" value="TCM_031970"/>
</dbReference>
<dbReference type="EMBL" id="CM001885">
    <property type="protein sequence ID" value="EOY13408.1"/>
    <property type="molecule type" value="Genomic_DNA"/>
</dbReference>
<reference evidence="1 2" key="1">
    <citation type="journal article" date="2013" name="Genome Biol.">
        <title>The genome sequence of the most widely cultivated cacao type and its use to identify candidate genes regulating pod color.</title>
        <authorList>
            <person name="Motamayor J.C."/>
            <person name="Mockaitis K."/>
            <person name="Schmutz J."/>
            <person name="Haiminen N."/>
            <person name="Iii D.L."/>
            <person name="Cornejo O."/>
            <person name="Findley S.D."/>
            <person name="Zheng P."/>
            <person name="Utro F."/>
            <person name="Royaert S."/>
            <person name="Saski C."/>
            <person name="Jenkins J."/>
            <person name="Podicheti R."/>
            <person name="Zhao M."/>
            <person name="Scheffler B.E."/>
            <person name="Stack J.C."/>
            <person name="Feltus F.A."/>
            <person name="Mustiga G.M."/>
            <person name="Amores F."/>
            <person name="Phillips W."/>
            <person name="Marelli J.P."/>
            <person name="May G.D."/>
            <person name="Shapiro H."/>
            <person name="Ma J."/>
            <person name="Bustamante C.D."/>
            <person name="Schnell R.J."/>
            <person name="Main D."/>
            <person name="Gilbert D."/>
            <person name="Parida L."/>
            <person name="Kuhn D.N."/>
        </authorList>
    </citation>
    <scope>NUCLEOTIDE SEQUENCE [LARGE SCALE GENOMIC DNA]</scope>
    <source>
        <strain evidence="2">cv. Matina 1-6</strain>
    </source>
</reference>
<sequence>MRASTNTMMQQTLVFLFKFVSTTNTTIWKILASSSLLWCYSTLWLLSQQNHPISPLTNWLFLH</sequence>
<evidence type="ECO:0000313" key="1">
    <source>
        <dbReference type="EMBL" id="EOY13408.1"/>
    </source>
</evidence>
<dbReference type="Proteomes" id="UP000026915">
    <property type="component" value="Chromosome 7"/>
</dbReference>
<gene>
    <name evidence="1" type="ORF">TCM_031970</name>
</gene>
<dbReference type="HOGENOM" id="CLU_2890342_0_0_1"/>
<keyword evidence="2" id="KW-1185">Reference proteome</keyword>
<evidence type="ECO:0000313" key="2">
    <source>
        <dbReference type="Proteomes" id="UP000026915"/>
    </source>
</evidence>
<dbReference type="InParanoid" id="A0A061F936"/>
<proteinExistence type="predicted"/>